<dbReference type="InterPro" id="IPR003594">
    <property type="entry name" value="HATPase_dom"/>
</dbReference>
<keyword evidence="1" id="KW-0418">Kinase</keyword>
<dbReference type="PANTHER" id="PTHR35526:SF6">
    <property type="entry name" value="SLR1861 PROTEIN"/>
    <property type="match status" value="1"/>
</dbReference>
<dbReference type="Proteomes" id="UP000033423">
    <property type="component" value="Unassembled WGS sequence"/>
</dbReference>
<dbReference type="InterPro" id="IPR050267">
    <property type="entry name" value="Anti-sigma-factor_SerPK"/>
</dbReference>
<accession>A0A0F3GLA9</accession>
<evidence type="ECO:0000313" key="4">
    <source>
        <dbReference type="Proteomes" id="UP000033423"/>
    </source>
</evidence>
<evidence type="ECO:0000256" key="1">
    <source>
        <dbReference type="ARBA" id="ARBA00022527"/>
    </source>
</evidence>
<reference evidence="3 4" key="1">
    <citation type="submission" date="2015-02" db="EMBL/GenBank/DDBJ databases">
        <title>Single-cell genomics of uncultivated deep-branching MTB reveals a conserved set of magnetosome genes.</title>
        <authorList>
            <person name="Kolinko S."/>
            <person name="Richter M."/>
            <person name="Glockner F.O."/>
            <person name="Brachmann A."/>
            <person name="Schuler D."/>
        </authorList>
    </citation>
    <scope>NUCLEOTIDE SEQUENCE [LARGE SCALE GENOMIC DNA]</scope>
    <source>
        <strain evidence="3">TM-1</strain>
    </source>
</reference>
<dbReference type="CDD" id="cd16936">
    <property type="entry name" value="HATPase_RsbW-like"/>
    <property type="match status" value="1"/>
</dbReference>
<keyword evidence="1" id="KW-0723">Serine/threonine-protein kinase</keyword>
<comment type="caution">
    <text evidence="3">The sequence shown here is derived from an EMBL/GenBank/DDBJ whole genome shotgun (WGS) entry which is preliminary data.</text>
</comment>
<dbReference type="Gene3D" id="3.30.565.10">
    <property type="entry name" value="Histidine kinase-like ATPase, C-terminal domain"/>
    <property type="match status" value="1"/>
</dbReference>
<feature type="domain" description="Histidine kinase/HSP90-like ATPase" evidence="2">
    <location>
        <begin position="3"/>
        <end position="123"/>
    </location>
</feature>
<sequence>MLDSLSPIRGFVTEEATGVGLDKKKTYNLALAVDEIVANIISYGYIENGLEGVIDFEVEHSDNQLIVYMYDDSQPFDPLEREKIDEEILQKPLEERPIGGLGIFLAINGVDDVQYNRVDDRNRYTFVVTIK</sequence>
<organism evidence="3 4">
    <name type="scientific">Candidatus Magnetobacterium bavaricum</name>
    <dbReference type="NCBI Taxonomy" id="29290"/>
    <lineage>
        <taxon>Bacteria</taxon>
        <taxon>Pseudomonadati</taxon>
        <taxon>Nitrospirota</taxon>
        <taxon>Thermodesulfovibrionia</taxon>
        <taxon>Thermodesulfovibrionales</taxon>
        <taxon>Candidatus Magnetobacteriaceae</taxon>
        <taxon>Candidatus Magnetobacterium</taxon>
    </lineage>
</organism>
<dbReference type="GO" id="GO:0004674">
    <property type="term" value="F:protein serine/threonine kinase activity"/>
    <property type="evidence" value="ECO:0007669"/>
    <property type="project" value="UniProtKB-KW"/>
</dbReference>
<name>A0A0F3GLA9_9BACT</name>
<dbReference type="PANTHER" id="PTHR35526">
    <property type="entry name" value="ANTI-SIGMA-F FACTOR RSBW-RELATED"/>
    <property type="match status" value="1"/>
</dbReference>
<dbReference type="EMBL" id="LACI01002239">
    <property type="protein sequence ID" value="KJU82617.1"/>
    <property type="molecule type" value="Genomic_DNA"/>
</dbReference>
<dbReference type="InterPro" id="IPR036890">
    <property type="entry name" value="HATPase_C_sf"/>
</dbReference>
<proteinExistence type="predicted"/>
<protein>
    <submittedName>
        <fullName evidence="3">Anti-sigma regulatory factor</fullName>
    </submittedName>
</protein>
<gene>
    <name evidence="3" type="ORF">MBAV_005186</name>
</gene>
<evidence type="ECO:0000259" key="2">
    <source>
        <dbReference type="Pfam" id="PF13581"/>
    </source>
</evidence>
<keyword evidence="1" id="KW-0808">Transferase</keyword>
<dbReference type="Pfam" id="PF13581">
    <property type="entry name" value="HATPase_c_2"/>
    <property type="match status" value="1"/>
</dbReference>
<keyword evidence="4" id="KW-1185">Reference proteome</keyword>
<evidence type="ECO:0000313" key="3">
    <source>
        <dbReference type="EMBL" id="KJU82617.1"/>
    </source>
</evidence>
<dbReference type="AlphaFoldDB" id="A0A0F3GLA9"/>